<sequence>MLVDLGRNDVGKVSKSGSVKVEKLMNVERYSHVKHISSTVTGELLDNLTCWDALRAALPVGTASGAPKVVEKAVAKAIFSRRWTTRTWHTYQGFNTCIPSLQSSFLIMYYLCFYRSVLVLF</sequence>
<dbReference type="InParanoid" id="A0A1Q3AUK3"/>
<proteinExistence type="predicted"/>
<dbReference type="InterPro" id="IPR005801">
    <property type="entry name" value="ADC_synthase"/>
</dbReference>
<dbReference type="STRING" id="3775.A0A1Q3AUK3"/>
<evidence type="ECO:0000313" key="2">
    <source>
        <dbReference type="EMBL" id="GAV59436.1"/>
    </source>
</evidence>
<evidence type="ECO:0000313" key="3">
    <source>
        <dbReference type="Proteomes" id="UP000187406"/>
    </source>
</evidence>
<dbReference type="Pfam" id="PF00425">
    <property type="entry name" value="Chorismate_bind"/>
    <property type="match status" value="1"/>
</dbReference>
<dbReference type="Gene3D" id="3.60.120.10">
    <property type="entry name" value="Anthranilate synthase"/>
    <property type="match status" value="1"/>
</dbReference>
<dbReference type="AlphaFoldDB" id="A0A1Q3AUK3"/>
<name>A0A1Q3AUK3_CEPFO</name>
<dbReference type="EMBL" id="BDDD01000113">
    <property type="protein sequence ID" value="GAV59436.1"/>
    <property type="molecule type" value="Genomic_DNA"/>
</dbReference>
<protein>
    <submittedName>
        <fullName evidence="2">Chorismate_bind domain-containing protein</fullName>
    </submittedName>
</protein>
<comment type="caution">
    <text evidence="2">The sequence shown here is derived from an EMBL/GenBank/DDBJ whole genome shotgun (WGS) entry which is preliminary data.</text>
</comment>
<dbReference type="OrthoDB" id="1865897at2759"/>
<dbReference type="PANTHER" id="PTHR11236:SF9">
    <property type="entry name" value="ANTHRANILATE SYNTHASE COMPONENT 1"/>
    <property type="match status" value="1"/>
</dbReference>
<keyword evidence="3" id="KW-1185">Reference proteome</keyword>
<accession>A0A1Q3AUK3</accession>
<dbReference type="SUPFAM" id="SSF56322">
    <property type="entry name" value="ADC synthase"/>
    <property type="match status" value="1"/>
</dbReference>
<dbReference type="GO" id="GO:0000162">
    <property type="term" value="P:L-tryptophan biosynthetic process"/>
    <property type="evidence" value="ECO:0007669"/>
    <property type="project" value="TreeGrafter"/>
</dbReference>
<dbReference type="Proteomes" id="UP000187406">
    <property type="component" value="Unassembled WGS sequence"/>
</dbReference>
<evidence type="ECO:0000259" key="1">
    <source>
        <dbReference type="Pfam" id="PF00425"/>
    </source>
</evidence>
<gene>
    <name evidence="2" type="ORF">CFOL_v3_02967</name>
</gene>
<organism evidence="2 3">
    <name type="scientific">Cephalotus follicularis</name>
    <name type="common">Albany pitcher plant</name>
    <dbReference type="NCBI Taxonomy" id="3775"/>
    <lineage>
        <taxon>Eukaryota</taxon>
        <taxon>Viridiplantae</taxon>
        <taxon>Streptophyta</taxon>
        <taxon>Embryophyta</taxon>
        <taxon>Tracheophyta</taxon>
        <taxon>Spermatophyta</taxon>
        <taxon>Magnoliopsida</taxon>
        <taxon>eudicotyledons</taxon>
        <taxon>Gunneridae</taxon>
        <taxon>Pentapetalae</taxon>
        <taxon>rosids</taxon>
        <taxon>fabids</taxon>
        <taxon>Oxalidales</taxon>
        <taxon>Cephalotaceae</taxon>
        <taxon>Cephalotus</taxon>
    </lineage>
</organism>
<reference evidence="3" key="1">
    <citation type="submission" date="2016-04" db="EMBL/GenBank/DDBJ databases">
        <title>Cephalotus genome sequencing.</title>
        <authorList>
            <person name="Fukushima K."/>
            <person name="Hasebe M."/>
            <person name="Fang X."/>
        </authorList>
    </citation>
    <scope>NUCLEOTIDE SEQUENCE [LARGE SCALE GENOMIC DNA]</scope>
    <source>
        <strain evidence="3">cv. St1</strain>
    </source>
</reference>
<dbReference type="InterPro" id="IPR019999">
    <property type="entry name" value="Anth_synth_I-like"/>
</dbReference>
<feature type="domain" description="Chorismate-utilising enzyme C-terminal" evidence="1">
    <location>
        <begin position="1"/>
        <end position="69"/>
    </location>
</feature>
<dbReference type="PANTHER" id="PTHR11236">
    <property type="entry name" value="AMINOBENZOATE/ANTHRANILATE SYNTHASE"/>
    <property type="match status" value="1"/>
</dbReference>
<dbReference type="InterPro" id="IPR015890">
    <property type="entry name" value="Chorismate_C"/>
</dbReference>